<protein>
    <submittedName>
        <fullName evidence="11">Ligand-gated ion channel</fullName>
    </submittedName>
</protein>
<dbReference type="GO" id="GO:0050906">
    <property type="term" value="P:detection of stimulus involved in sensory perception"/>
    <property type="evidence" value="ECO:0007669"/>
    <property type="project" value="UniProtKB-ARBA"/>
</dbReference>
<dbReference type="Gene3D" id="1.10.287.70">
    <property type="match status" value="1"/>
</dbReference>
<comment type="similarity">
    <text evidence="2">Belongs to the glutamate-gated ion channel (TC 1.A.10.1) family.</text>
</comment>
<feature type="transmembrane region" description="Helical" evidence="9">
    <location>
        <begin position="362"/>
        <end position="386"/>
    </location>
</feature>
<evidence type="ECO:0000256" key="1">
    <source>
        <dbReference type="ARBA" id="ARBA00004651"/>
    </source>
</evidence>
<comment type="subcellular location">
    <subcellularLocation>
        <location evidence="1">Cell membrane</location>
        <topology evidence="1">Multi-pass membrane protein</topology>
    </subcellularLocation>
</comment>
<sequence>MSIQLNKLQLKILFQLFSFSANGAICCPMAIYPYKRITEAFSNSVNPSWGIGRSVGWMTGETFHGYNTVIHLTYELSVLCNQLRIEIIAPYLNATRILQPADVSAFRPIKGAWKRAVRDWYSHHHGTILNKTSYTSSKFWENYGYWSFDDGLVEYLKKYPLSQRRHDLKQQNLKVMIRITNNDTWNHLEDFRHTSIDGFTKLSFGSSKCLFEYCNANVTYSGTEFFGYKDKTGNYNGIVGALMRGEIDTSGSPMFTRIERVPLITYMTMQSPYYIKFILKKPPLSYVKNIFFSAFEYKVWAAVILSFVVLTIASLFIYNMEAKQTKINFQSKLTLSDAILVSLEILSQQGTYMDLQRMSSRILILTSLVVFYFIFIAYSGNIVAMLQAHVELKSTKQLVDSRLELGAEDINFMQLFLSNMASSSKKVRYFDKDYEATVLRWCDGLSDFNHEKVQTEFIIEEHHSSTSEQEDDIEYR</sequence>
<dbReference type="GO" id="GO:0005886">
    <property type="term" value="C:plasma membrane"/>
    <property type="evidence" value="ECO:0007669"/>
    <property type="project" value="UniProtKB-SubCell"/>
</dbReference>
<name>A0AAW1KNW2_POPJA</name>
<keyword evidence="8" id="KW-0325">Glycoprotein</keyword>
<evidence type="ECO:0000256" key="6">
    <source>
        <dbReference type="ARBA" id="ARBA00023136"/>
    </source>
</evidence>
<comment type="caution">
    <text evidence="11">The sequence shown here is derived from an EMBL/GenBank/DDBJ whole genome shotgun (WGS) entry which is preliminary data.</text>
</comment>
<organism evidence="11 12">
    <name type="scientific">Popillia japonica</name>
    <name type="common">Japanese beetle</name>
    <dbReference type="NCBI Taxonomy" id="7064"/>
    <lineage>
        <taxon>Eukaryota</taxon>
        <taxon>Metazoa</taxon>
        <taxon>Ecdysozoa</taxon>
        <taxon>Arthropoda</taxon>
        <taxon>Hexapoda</taxon>
        <taxon>Insecta</taxon>
        <taxon>Pterygota</taxon>
        <taxon>Neoptera</taxon>
        <taxon>Endopterygota</taxon>
        <taxon>Coleoptera</taxon>
        <taxon>Polyphaga</taxon>
        <taxon>Scarabaeiformia</taxon>
        <taxon>Scarabaeidae</taxon>
        <taxon>Rutelinae</taxon>
        <taxon>Popillia</taxon>
    </lineage>
</organism>
<keyword evidence="5 9" id="KW-1133">Transmembrane helix</keyword>
<evidence type="ECO:0000256" key="7">
    <source>
        <dbReference type="ARBA" id="ARBA00023170"/>
    </source>
</evidence>
<dbReference type="Proteomes" id="UP001458880">
    <property type="component" value="Unassembled WGS sequence"/>
</dbReference>
<dbReference type="PANTHER" id="PTHR42643">
    <property type="entry name" value="IONOTROPIC RECEPTOR 20A-RELATED"/>
    <property type="match status" value="1"/>
</dbReference>
<proteinExistence type="inferred from homology"/>
<dbReference type="AlphaFoldDB" id="A0AAW1KNW2"/>
<keyword evidence="7" id="KW-0675">Receptor</keyword>
<evidence type="ECO:0000256" key="4">
    <source>
        <dbReference type="ARBA" id="ARBA00022692"/>
    </source>
</evidence>
<keyword evidence="3" id="KW-1003">Cell membrane</keyword>
<accession>A0AAW1KNW2</accession>
<dbReference type="EMBL" id="JASPKY010000203">
    <property type="protein sequence ID" value="KAK9721133.1"/>
    <property type="molecule type" value="Genomic_DNA"/>
</dbReference>
<feature type="transmembrane region" description="Helical" evidence="9">
    <location>
        <begin position="12"/>
        <end position="34"/>
    </location>
</feature>
<dbReference type="SUPFAM" id="SSF53850">
    <property type="entry name" value="Periplasmic binding protein-like II"/>
    <property type="match status" value="1"/>
</dbReference>
<evidence type="ECO:0000313" key="12">
    <source>
        <dbReference type="Proteomes" id="UP001458880"/>
    </source>
</evidence>
<dbReference type="Pfam" id="PF00060">
    <property type="entry name" value="Lig_chan"/>
    <property type="match status" value="1"/>
</dbReference>
<evidence type="ECO:0000256" key="8">
    <source>
        <dbReference type="ARBA" id="ARBA00023180"/>
    </source>
</evidence>
<dbReference type="PANTHER" id="PTHR42643:SF33">
    <property type="entry name" value="GLUTAMATE RECEPTOR 2-LIKE PROTEIN"/>
    <property type="match status" value="1"/>
</dbReference>
<feature type="transmembrane region" description="Helical" evidence="9">
    <location>
        <begin position="299"/>
        <end position="318"/>
    </location>
</feature>
<feature type="domain" description="Ionotropic glutamate receptor C-terminal" evidence="10">
    <location>
        <begin position="297"/>
        <end position="400"/>
    </location>
</feature>
<evidence type="ECO:0000256" key="3">
    <source>
        <dbReference type="ARBA" id="ARBA00022475"/>
    </source>
</evidence>
<dbReference type="GO" id="GO:0015276">
    <property type="term" value="F:ligand-gated monoatomic ion channel activity"/>
    <property type="evidence" value="ECO:0007669"/>
    <property type="project" value="InterPro"/>
</dbReference>
<evidence type="ECO:0000256" key="2">
    <source>
        <dbReference type="ARBA" id="ARBA00008685"/>
    </source>
</evidence>
<evidence type="ECO:0000256" key="5">
    <source>
        <dbReference type="ARBA" id="ARBA00022989"/>
    </source>
</evidence>
<keyword evidence="12" id="KW-1185">Reference proteome</keyword>
<gene>
    <name evidence="11" type="ORF">QE152_g21720</name>
</gene>
<evidence type="ECO:0000256" key="9">
    <source>
        <dbReference type="SAM" id="Phobius"/>
    </source>
</evidence>
<evidence type="ECO:0000259" key="10">
    <source>
        <dbReference type="Pfam" id="PF00060"/>
    </source>
</evidence>
<keyword evidence="4 9" id="KW-0812">Transmembrane</keyword>
<dbReference type="InterPro" id="IPR001320">
    <property type="entry name" value="Iontro_rcpt_C"/>
</dbReference>
<evidence type="ECO:0000313" key="11">
    <source>
        <dbReference type="EMBL" id="KAK9721133.1"/>
    </source>
</evidence>
<reference evidence="11 12" key="1">
    <citation type="journal article" date="2024" name="BMC Genomics">
        <title>De novo assembly and annotation of Popillia japonica's genome with initial clues to its potential as an invasive pest.</title>
        <authorList>
            <person name="Cucini C."/>
            <person name="Boschi S."/>
            <person name="Funari R."/>
            <person name="Cardaioli E."/>
            <person name="Iannotti N."/>
            <person name="Marturano G."/>
            <person name="Paoli F."/>
            <person name="Bruttini M."/>
            <person name="Carapelli A."/>
            <person name="Frati F."/>
            <person name="Nardi F."/>
        </authorList>
    </citation>
    <scope>NUCLEOTIDE SEQUENCE [LARGE SCALE GENOMIC DNA]</scope>
    <source>
        <strain evidence="11">DMR45628</strain>
    </source>
</reference>
<dbReference type="InterPro" id="IPR052192">
    <property type="entry name" value="Insect_Ionotropic_Sensory_Rcpt"/>
</dbReference>
<keyword evidence="6 9" id="KW-0472">Membrane</keyword>